<gene>
    <name evidence="1" type="ORF">FXF36_15255</name>
</gene>
<reference evidence="2" key="1">
    <citation type="submission" date="2019-08" db="EMBL/GenBank/DDBJ databases">
        <title>Complete Genome Sequence of the Polysaccharide-Degrading Rumen Bacterium Pseudobutyrivibrio xylanivorans MA3014.</title>
        <authorList>
            <person name="Palevich N."/>
            <person name="Maclean P.H."/>
            <person name="Kelly W.J."/>
            <person name="Leahy S.C."/>
            <person name="Rakonjac J."/>
            <person name="Attwood G.T."/>
        </authorList>
    </citation>
    <scope>NUCLEOTIDE SEQUENCE [LARGE SCALE GENOMIC DNA]</scope>
    <source>
        <strain evidence="2">MA3014</strain>
    </source>
</reference>
<dbReference type="EMBL" id="CP043028">
    <property type="protein sequence ID" value="QFJ56141.1"/>
    <property type="molecule type" value="Genomic_DNA"/>
</dbReference>
<dbReference type="RefSeq" id="WP_151625575.1">
    <property type="nucleotide sequence ID" value="NZ_CP043028.1"/>
</dbReference>
<proteinExistence type="predicted"/>
<name>A0A5P6VW80_PSEXY</name>
<accession>A0A5P6VW80</accession>
<dbReference type="InterPro" id="IPR046100">
    <property type="entry name" value="DUF6037"/>
</dbReference>
<organism evidence="1 2">
    <name type="scientific">Pseudobutyrivibrio xylanivorans</name>
    <dbReference type="NCBI Taxonomy" id="185007"/>
    <lineage>
        <taxon>Bacteria</taxon>
        <taxon>Bacillati</taxon>
        <taxon>Bacillota</taxon>
        <taxon>Clostridia</taxon>
        <taxon>Lachnospirales</taxon>
        <taxon>Lachnospiraceae</taxon>
        <taxon>Pseudobutyrivibrio</taxon>
    </lineage>
</organism>
<protein>
    <submittedName>
        <fullName evidence="1">Uncharacterized protein</fullName>
    </submittedName>
</protein>
<dbReference type="KEGG" id="pxv:FXF36_15255"/>
<dbReference type="OrthoDB" id="9134802at2"/>
<dbReference type="Pfam" id="PF19503">
    <property type="entry name" value="DUF6037"/>
    <property type="match status" value="1"/>
</dbReference>
<dbReference type="Proteomes" id="UP000327030">
    <property type="component" value="Chromosome 1"/>
</dbReference>
<evidence type="ECO:0000313" key="1">
    <source>
        <dbReference type="EMBL" id="QFJ56141.1"/>
    </source>
</evidence>
<evidence type="ECO:0000313" key="2">
    <source>
        <dbReference type="Proteomes" id="UP000327030"/>
    </source>
</evidence>
<dbReference type="AlphaFoldDB" id="A0A5P6VW80"/>
<sequence length="194" mass="22796">MSKLKFPNLKYLVPDMEKNKVEKEHFSFNYAKQKIDCVFCICNVHYELLVGVHMLNFGFVVNIEKNSAGEYVAEITDEQYVQFCRALNLSYKGDGFTSNKLLMLLAENTPSCSSGIRIDYGVMRDYIKCRHVDEAYKIYFKGWNDHTSDGNRAHNFDKTEFYFGKEVGDYCRIHNISSIWTDIPREETKYRNPW</sequence>